<dbReference type="InterPro" id="IPR056027">
    <property type="entry name" value="DUF7608"/>
</dbReference>
<dbReference type="InterPro" id="IPR003959">
    <property type="entry name" value="ATPase_AAA_core"/>
</dbReference>
<proteinExistence type="predicted"/>
<comment type="caution">
    <text evidence="7">The sequence shown here is derived from an EMBL/GenBank/DDBJ whole genome shotgun (WGS) entry which is preliminary data.</text>
</comment>
<evidence type="ECO:0000313" key="8">
    <source>
        <dbReference type="Proteomes" id="UP001590950"/>
    </source>
</evidence>
<dbReference type="Gene3D" id="1.10.8.60">
    <property type="match status" value="1"/>
</dbReference>
<keyword evidence="8" id="KW-1185">Reference proteome</keyword>
<feature type="compositionally biased region" description="Basic and acidic residues" evidence="5">
    <location>
        <begin position="410"/>
        <end position="419"/>
    </location>
</feature>
<dbReference type="InterPro" id="IPR027417">
    <property type="entry name" value="P-loop_NTPase"/>
</dbReference>
<accession>A0ABR3ZUR8</accession>
<evidence type="ECO:0000256" key="4">
    <source>
        <dbReference type="ARBA" id="ARBA00022840"/>
    </source>
</evidence>
<gene>
    <name evidence="7" type="ORF">N7G274_010837</name>
</gene>
<protein>
    <recommendedName>
        <fullName evidence="6">AAA+ ATPase domain-containing protein</fullName>
    </recommendedName>
</protein>
<dbReference type="SMART" id="SM00382">
    <property type="entry name" value="AAA"/>
    <property type="match status" value="1"/>
</dbReference>
<dbReference type="InterPro" id="IPR003593">
    <property type="entry name" value="AAA+_ATPase"/>
</dbReference>
<feature type="region of interest" description="Disordered" evidence="5">
    <location>
        <begin position="309"/>
        <end position="347"/>
    </location>
</feature>
<dbReference type="Pfam" id="PF00004">
    <property type="entry name" value="AAA"/>
    <property type="match status" value="1"/>
</dbReference>
<evidence type="ECO:0000256" key="1">
    <source>
        <dbReference type="ARBA" id="ARBA00004572"/>
    </source>
</evidence>
<dbReference type="SUPFAM" id="SSF52540">
    <property type="entry name" value="P-loop containing nucleoside triphosphate hydrolases"/>
    <property type="match status" value="1"/>
</dbReference>
<name>A0ABR3ZUR8_9LECA</name>
<dbReference type="Proteomes" id="UP001590950">
    <property type="component" value="Unassembled WGS sequence"/>
</dbReference>
<evidence type="ECO:0000259" key="6">
    <source>
        <dbReference type="SMART" id="SM00382"/>
    </source>
</evidence>
<dbReference type="EMBL" id="JBEFKJ010000086">
    <property type="protein sequence ID" value="KAL2036436.1"/>
    <property type="molecule type" value="Genomic_DNA"/>
</dbReference>
<feature type="compositionally biased region" description="Acidic residues" evidence="5">
    <location>
        <begin position="310"/>
        <end position="325"/>
    </location>
</feature>
<keyword evidence="2" id="KW-0547">Nucleotide-binding</keyword>
<dbReference type="InterPro" id="IPR041569">
    <property type="entry name" value="AAA_lid_3"/>
</dbReference>
<reference evidence="7 8" key="1">
    <citation type="submission" date="2024-09" db="EMBL/GenBank/DDBJ databases">
        <title>Rethinking Asexuality: The Enigmatic Case of Functional Sexual Genes in Lepraria (Stereocaulaceae).</title>
        <authorList>
            <person name="Doellman M."/>
            <person name="Sun Y."/>
            <person name="Barcenas-Pena A."/>
            <person name="Lumbsch H.T."/>
            <person name="Grewe F."/>
        </authorList>
    </citation>
    <scope>NUCLEOTIDE SEQUENCE [LARGE SCALE GENOMIC DNA]</scope>
    <source>
        <strain evidence="7 8">Mercado 3170</strain>
    </source>
</reference>
<keyword evidence="3" id="KW-0496">Mitochondrion</keyword>
<feature type="region of interest" description="Disordered" evidence="5">
    <location>
        <begin position="32"/>
        <end position="100"/>
    </location>
</feature>
<keyword evidence="3" id="KW-0472">Membrane</keyword>
<keyword evidence="3" id="KW-1000">Mitochondrion outer membrane</keyword>
<feature type="region of interest" description="Disordered" evidence="5">
    <location>
        <begin position="980"/>
        <end position="1013"/>
    </location>
</feature>
<dbReference type="InterPro" id="IPR051701">
    <property type="entry name" value="Mito_OM_Translocase_MSP1"/>
</dbReference>
<keyword evidence="4" id="KW-0067">ATP-binding</keyword>
<dbReference type="Pfam" id="PF24581">
    <property type="entry name" value="DUF7608"/>
    <property type="match status" value="1"/>
</dbReference>
<dbReference type="PANTHER" id="PTHR45644">
    <property type="entry name" value="AAA ATPASE, PUTATIVE (AFU_ORTHOLOGUE AFUA_2G12920)-RELATED-RELATED"/>
    <property type="match status" value="1"/>
</dbReference>
<feature type="region of interest" description="Disordered" evidence="5">
    <location>
        <begin position="410"/>
        <end position="452"/>
    </location>
</feature>
<evidence type="ECO:0000256" key="5">
    <source>
        <dbReference type="SAM" id="MobiDB-lite"/>
    </source>
</evidence>
<evidence type="ECO:0000256" key="3">
    <source>
        <dbReference type="ARBA" id="ARBA00022787"/>
    </source>
</evidence>
<dbReference type="PANTHER" id="PTHR45644:SF56">
    <property type="entry name" value="AAA ATPASE, PUTATIVE (AFU_ORTHOLOGUE AFUA_2G12920)-RELATED"/>
    <property type="match status" value="1"/>
</dbReference>
<evidence type="ECO:0000256" key="2">
    <source>
        <dbReference type="ARBA" id="ARBA00022741"/>
    </source>
</evidence>
<organism evidence="7 8">
    <name type="scientific">Stereocaulon virgatum</name>
    <dbReference type="NCBI Taxonomy" id="373712"/>
    <lineage>
        <taxon>Eukaryota</taxon>
        <taxon>Fungi</taxon>
        <taxon>Dikarya</taxon>
        <taxon>Ascomycota</taxon>
        <taxon>Pezizomycotina</taxon>
        <taxon>Lecanoromycetes</taxon>
        <taxon>OSLEUM clade</taxon>
        <taxon>Lecanoromycetidae</taxon>
        <taxon>Lecanorales</taxon>
        <taxon>Lecanorineae</taxon>
        <taxon>Stereocaulaceae</taxon>
        <taxon>Stereocaulon</taxon>
    </lineage>
</organism>
<feature type="domain" description="AAA+ ATPase" evidence="6">
    <location>
        <begin position="734"/>
        <end position="868"/>
    </location>
</feature>
<feature type="region of interest" description="Disordered" evidence="5">
    <location>
        <begin position="649"/>
        <end position="668"/>
    </location>
</feature>
<sequence>MRTSALRALRAVSRKSRLEPCRFVAGRRLPNLKPFHTSPCQRREDDPAEPSWNSINEPPIEVVSPQEVNPDTEGLLYNPEGAPETPKPRDRNNYGSAARRAGRNIKKVKELPPVHIPPWFFDRNIILREKWAPLPRSYTEPASSFNRNEPDPKDQNGARAVWTDGALQTESEAFITTEVTSQEATERKDTEARRLLFRLDAVNMREISTAVSAGLQIPQWQRAEITASSKPHLVLFCPKDGATQSLEALGRVLAMNKGTDFLRLNAQDIAEIGGDYLDEPSEFSANTMSSLGYDAPLVAAARYQQSTDAYAEEDDLDGSDEEEIEQSDRRPRPVQQGRGPNFGGAIHVSSFSGSIRDVLKSFMPPTGTPQQGKPFMMRTVQQPKDITPELKLGLVIETLLNAPEIKRLTERSIEEEKASSETSSGTGDAPIESSEPTTDSNKSPPPADAERGSEGLIVLIQDYLQINMTTNGGKFLEKLHEVVDVRRKEGQKVLVIGTVSSKDLMPSFSRSGVNEVQNEPREGPTRTIVTPIDDCSDSSQGSFAQELKREIKQINLRHIRDMLRRITPNVAQVAPVVVDWNLDLDSKSSFLSGLNESVWPMDRVSRVATTALGLLVDSEPMTSTHVEKALELIESSDTAKVDWVTKEREHRKQHTNLAGSAAEEDTNERMRKLRKTCNPYEKKLLNGVVNPDDIRTTFADVQAPPSTIDALKTLTSLSLVRPDAFTYGVLATDRIPGLLLYGPPGTGKTLLARAVAKESGATVLEVSGSDVYDMYVGEGEKNVRAIFTLAKKLTPCIVFIDEADAILGARSGGSNRTSHRELINQFLREWDGMTEMSAFIMVATNRPFDLDEASLRRLPRRLLVDLPVEKDREAILKIHLKDEVLDPEVSLAQLALQTPFYSGSDLKNLCVAAALACVREEFEAAASHMKENKDGEKYQYPDKRTLHPRHFMKAMEEISASISEDMGSLSAIRKFDEKYGDRKGRRRKGGYGFKTGPENEKQGSDSARVRNQT</sequence>
<feature type="region of interest" description="Disordered" evidence="5">
    <location>
        <begin position="138"/>
        <end position="157"/>
    </location>
</feature>
<comment type="subcellular location">
    <subcellularLocation>
        <location evidence="1">Mitochondrion outer membrane</location>
        <topology evidence="1">Single-pass membrane protein</topology>
    </subcellularLocation>
</comment>
<dbReference type="Gene3D" id="3.40.50.300">
    <property type="entry name" value="P-loop containing nucleotide triphosphate hydrolases"/>
    <property type="match status" value="1"/>
</dbReference>
<dbReference type="Pfam" id="PF17862">
    <property type="entry name" value="AAA_lid_3"/>
    <property type="match status" value="1"/>
</dbReference>
<evidence type="ECO:0000313" key="7">
    <source>
        <dbReference type="EMBL" id="KAL2036436.1"/>
    </source>
</evidence>